<sequence>MCDLAVFVNRHTLPSRSVTDDRHREERATPKAPIRFRRSTRVVRDAMEVEPMCIVENETVSGTIFRQYVRLTMCSRVTQTCAMGKQLRVLRARTAGDYTTLCKEGARRMDVFRASRRTR</sequence>
<name>A0A195DDI9_9HYME</name>
<evidence type="ECO:0000313" key="1">
    <source>
        <dbReference type="EMBL" id="KYN10504.1"/>
    </source>
</evidence>
<organism evidence="1 2">
    <name type="scientific">Trachymyrmex cornetzi</name>
    <dbReference type="NCBI Taxonomy" id="471704"/>
    <lineage>
        <taxon>Eukaryota</taxon>
        <taxon>Metazoa</taxon>
        <taxon>Ecdysozoa</taxon>
        <taxon>Arthropoda</taxon>
        <taxon>Hexapoda</taxon>
        <taxon>Insecta</taxon>
        <taxon>Pterygota</taxon>
        <taxon>Neoptera</taxon>
        <taxon>Endopterygota</taxon>
        <taxon>Hymenoptera</taxon>
        <taxon>Apocrita</taxon>
        <taxon>Aculeata</taxon>
        <taxon>Formicoidea</taxon>
        <taxon>Formicidae</taxon>
        <taxon>Myrmicinae</taxon>
        <taxon>Trachymyrmex</taxon>
    </lineage>
</organism>
<protein>
    <submittedName>
        <fullName evidence="1">Uncharacterized protein</fullName>
    </submittedName>
</protein>
<proteinExistence type="predicted"/>
<accession>A0A195DDI9</accession>
<evidence type="ECO:0000313" key="2">
    <source>
        <dbReference type="Proteomes" id="UP000078492"/>
    </source>
</evidence>
<dbReference type="AlphaFoldDB" id="A0A195DDI9"/>
<keyword evidence="2" id="KW-1185">Reference proteome</keyword>
<dbReference type="Proteomes" id="UP000078492">
    <property type="component" value="Unassembled WGS sequence"/>
</dbReference>
<reference evidence="1 2" key="1">
    <citation type="submission" date="2015-09" db="EMBL/GenBank/DDBJ databases">
        <title>Trachymyrmex cornetzi WGS genome.</title>
        <authorList>
            <person name="Nygaard S."/>
            <person name="Hu H."/>
            <person name="Boomsma J."/>
            <person name="Zhang G."/>
        </authorList>
    </citation>
    <scope>NUCLEOTIDE SEQUENCE [LARGE SCALE GENOMIC DNA]</scope>
    <source>
        <strain evidence="1">Tcor2-1</strain>
        <tissue evidence="1">Whole body</tissue>
    </source>
</reference>
<dbReference type="EMBL" id="KQ980989">
    <property type="protein sequence ID" value="KYN10504.1"/>
    <property type="molecule type" value="Genomic_DNA"/>
</dbReference>
<gene>
    <name evidence="1" type="ORF">ALC57_17109</name>
</gene>